<protein>
    <submittedName>
        <fullName evidence="2">Uncharacterized protein</fullName>
    </submittedName>
</protein>
<name>A0A290Z8A5_9PSEU</name>
<evidence type="ECO:0000256" key="1">
    <source>
        <dbReference type="SAM" id="Phobius"/>
    </source>
</evidence>
<sequence>MERRIALVAAVAVVVVVGLLAARVGLSPAWRSAAAERPDLPVLLVALAVVLAGVGVLVALSRRARRRREPR</sequence>
<proteinExistence type="predicted"/>
<dbReference type="AlphaFoldDB" id="A0A290Z8A5"/>
<reference evidence="2" key="1">
    <citation type="submission" date="2017-09" db="EMBL/GenBank/DDBJ databases">
        <title>Complete Genome Sequence of ansamitocin-producing Bacterium Actinosynnema pretiosum X47.</title>
        <authorList>
            <person name="Cao G."/>
            <person name="Zong G."/>
            <person name="Zhong C."/>
            <person name="Fu J."/>
        </authorList>
    </citation>
    <scope>NUCLEOTIDE SEQUENCE [LARGE SCALE GENOMIC DNA]</scope>
    <source>
        <strain evidence="2">X47</strain>
    </source>
</reference>
<dbReference type="RefSeq" id="WP_096495092.1">
    <property type="nucleotide sequence ID" value="NZ_CP023445.1"/>
</dbReference>
<dbReference type="EMBL" id="CP023445">
    <property type="protein sequence ID" value="ATE55257.1"/>
    <property type="molecule type" value="Genomic_DNA"/>
</dbReference>
<dbReference type="KEGG" id="apre:CNX65_19845"/>
<accession>A0A290Z8A5</accession>
<organism evidence="2 3">
    <name type="scientific">Actinosynnema pretiosum</name>
    <dbReference type="NCBI Taxonomy" id="42197"/>
    <lineage>
        <taxon>Bacteria</taxon>
        <taxon>Bacillati</taxon>
        <taxon>Actinomycetota</taxon>
        <taxon>Actinomycetes</taxon>
        <taxon>Pseudonocardiales</taxon>
        <taxon>Pseudonocardiaceae</taxon>
        <taxon>Actinosynnema</taxon>
    </lineage>
</organism>
<feature type="transmembrane region" description="Helical" evidence="1">
    <location>
        <begin position="40"/>
        <end position="61"/>
    </location>
</feature>
<dbReference type="Proteomes" id="UP000218505">
    <property type="component" value="Chromosome"/>
</dbReference>
<keyword evidence="1" id="KW-0472">Membrane</keyword>
<keyword evidence="1" id="KW-0812">Transmembrane</keyword>
<evidence type="ECO:0000313" key="2">
    <source>
        <dbReference type="EMBL" id="ATE55257.1"/>
    </source>
</evidence>
<evidence type="ECO:0000313" key="3">
    <source>
        <dbReference type="Proteomes" id="UP000218505"/>
    </source>
</evidence>
<keyword evidence="1" id="KW-1133">Transmembrane helix</keyword>
<keyword evidence="3" id="KW-1185">Reference proteome</keyword>
<gene>
    <name evidence="2" type="ORF">CNX65_19845</name>
</gene>